<keyword evidence="6" id="KW-0862">Zinc</keyword>
<dbReference type="InterPro" id="IPR035986">
    <property type="entry name" value="PKD_dom_sf"/>
</dbReference>
<dbReference type="GO" id="GO:0008237">
    <property type="term" value="F:metallopeptidase activity"/>
    <property type="evidence" value="ECO:0007669"/>
    <property type="project" value="UniProtKB-KW"/>
</dbReference>
<evidence type="ECO:0000256" key="9">
    <source>
        <dbReference type="SAM" id="SignalP"/>
    </source>
</evidence>
<dbReference type="CDD" id="cd00146">
    <property type="entry name" value="PKD"/>
    <property type="match status" value="1"/>
</dbReference>
<dbReference type="InterPro" id="IPR008754">
    <property type="entry name" value="Peptidase_M43"/>
</dbReference>
<evidence type="ECO:0000256" key="2">
    <source>
        <dbReference type="ARBA" id="ARBA00022670"/>
    </source>
</evidence>
<protein>
    <submittedName>
        <fullName evidence="11">SprB repeat-containing protein</fullName>
    </submittedName>
</protein>
<keyword evidence="12" id="KW-1185">Reference proteome</keyword>
<dbReference type="InterPro" id="IPR025667">
    <property type="entry name" value="SprB_repeat"/>
</dbReference>
<proteinExistence type="inferred from homology"/>
<accession>A0A1I6Y825</accession>
<dbReference type="GO" id="GO:0046872">
    <property type="term" value="F:metal ion binding"/>
    <property type="evidence" value="ECO:0007669"/>
    <property type="project" value="UniProtKB-KW"/>
</dbReference>
<dbReference type="GO" id="GO:0006508">
    <property type="term" value="P:proteolysis"/>
    <property type="evidence" value="ECO:0007669"/>
    <property type="project" value="UniProtKB-KW"/>
</dbReference>
<dbReference type="Pfam" id="PF05572">
    <property type="entry name" value="Peptidase_M43"/>
    <property type="match status" value="1"/>
</dbReference>
<dbReference type="InterPro" id="IPR022409">
    <property type="entry name" value="PKD/Chitinase_dom"/>
</dbReference>
<keyword evidence="4 9" id="KW-0732">Signal</keyword>
<keyword evidence="3" id="KW-0479">Metal-binding</keyword>
<keyword evidence="5" id="KW-0378">Hydrolase</keyword>
<dbReference type="OrthoDB" id="7794186at2"/>
<feature type="signal peptide" evidence="9">
    <location>
        <begin position="1"/>
        <end position="20"/>
    </location>
</feature>
<dbReference type="SMART" id="SM00089">
    <property type="entry name" value="PKD"/>
    <property type="match status" value="2"/>
</dbReference>
<evidence type="ECO:0000256" key="1">
    <source>
        <dbReference type="ARBA" id="ARBA00008721"/>
    </source>
</evidence>
<dbReference type="EMBL" id="FPBF01000001">
    <property type="protein sequence ID" value="SFT46612.1"/>
    <property type="molecule type" value="Genomic_DNA"/>
</dbReference>
<reference evidence="12" key="1">
    <citation type="submission" date="2016-10" db="EMBL/GenBank/DDBJ databases">
        <authorList>
            <person name="Varghese N."/>
            <person name="Submissions S."/>
        </authorList>
    </citation>
    <scope>NUCLEOTIDE SEQUENCE [LARGE SCALE GENOMIC DNA]</scope>
    <source>
        <strain evidence="12">DSM 23445</strain>
    </source>
</reference>
<dbReference type="SUPFAM" id="SSF49299">
    <property type="entry name" value="PKD domain"/>
    <property type="match status" value="1"/>
</dbReference>
<dbReference type="InterPro" id="IPR024079">
    <property type="entry name" value="MetalloPept_cat_dom_sf"/>
</dbReference>
<dbReference type="Gene3D" id="2.60.40.740">
    <property type="match status" value="1"/>
</dbReference>
<evidence type="ECO:0000256" key="7">
    <source>
        <dbReference type="ARBA" id="ARBA00023049"/>
    </source>
</evidence>
<evidence type="ECO:0000256" key="5">
    <source>
        <dbReference type="ARBA" id="ARBA00022801"/>
    </source>
</evidence>
<feature type="chain" id="PRO_5011499584" evidence="9">
    <location>
        <begin position="21"/>
        <end position="980"/>
    </location>
</feature>
<dbReference type="AlphaFoldDB" id="A0A1I6Y825"/>
<keyword evidence="2" id="KW-0645">Protease</keyword>
<evidence type="ECO:0000256" key="8">
    <source>
        <dbReference type="ARBA" id="ARBA00023157"/>
    </source>
</evidence>
<comment type="similarity">
    <text evidence="1">Belongs to the peptidase M43B family.</text>
</comment>
<feature type="domain" description="PKD/Chitinase" evidence="10">
    <location>
        <begin position="431"/>
        <end position="520"/>
    </location>
</feature>
<evidence type="ECO:0000256" key="3">
    <source>
        <dbReference type="ARBA" id="ARBA00022723"/>
    </source>
</evidence>
<gene>
    <name evidence="11" type="ORF">SAMN04489724_0868</name>
</gene>
<dbReference type="Proteomes" id="UP000199673">
    <property type="component" value="Unassembled WGS sequence"/>
</dbReference>
<dbReference type="InterPro" id="IPR013783">
    <property type="entry name" value="Ig-like_fold"/>
</dbReference>
<dbReference type="SUPFAM" id="SSF55486">
    <property type="entry name" value="Metalloproteases ('zincins'), catalytic domain"/>
    <property type="match status" value="2"/>
</dbReference>
<keyword evidence="7" id="KW-0482">Metalloprotease</keyword>
<keyword evidence="8" id="KW-1015">Disulfide bond</keyword>
<evidence type="ECO:0000256" key="6">
    <source>
        <dbReference type="ARBA" id="ARBA00022833"/>
    </source>
</evidence>
<dbReference type="STRING" id="305507.SAMN04489724_0868"/>
<evidence type="ECO:0000313" key="12">
    <source>
        <dbReference type="Proteomes" id="UP000199673"/>
    </source>
</evidence>
<name>A0A1I6Y825_9BACT</name>
<organism evidence="11 12">
    <name type="scientific">Algoriphagus locisalis</name>
    <dbReference type="NCBI Taxonomy" id="305507"/>
    <lineage>
        <taxon>Bacteria</taxon>
        <taxon>Pseudomonadati</taxon>
        <taxon>Bacteroidota</taxon>
        <taxon>Cytophagia</taxon>
        <taxon>Cytophagales</taxon>
        <taxon>Cyclobacteriaceae</taxon>
        <taxon>Algoriphagus</taxon>
    </lineage>
</organism>
<dbReference type="PANTHER" id="PTHR47466:SF1">
    <property type="entry name" value="METALLOPROTEASE MEP1 (AFU_ORTHOLOGUE AFUA_1G07730)-RELATED"/>
    <property type="match status" value="1"/>
</dbReference>
<evidence type="ECO:0000256" key="4">
    <source>
        <dbReference type="ARBA" id="ARBA00022729"/>
    </source>
</evidence>
<dbReference type="Pfam" id="PF13573">
    <property type="entry name" value="SprB"/>
    <property type="match status" value="2"/>
</dbReference>
<feature type="domain" description="PKD/Chitinase" evidence="10">
    <location>
        <begin position="327"/>
        <end position="420"/>
    </location>
</feature>
<dbReference type="Gene3D" id="2.60.40.10">
    <property type="entry name" value="Immunoglobulins"/>
    <property type="match status" value="1"/>
</dbReference>
<dbReference type="RefSeq" id="WP_091691454.1">
    <property type="nucleotide sequence ID" value="NZ_FPBF01000001.1"/>
</dbReference>
<evidence type="ECO:0000313" key="11">
    <source>
        <dbReference type="EMBL" id="SFT46612.1"/>
    </source>
</evidence>
<sequence>MKRLFIIVSLLFFSSQSATGQVSSQVHSCIYPNGATEKEKLELAQEFKTWAATKNARIADEVEIWTVPIVFHVLGSNLPSLSIFEAAVDELNDAFANRGDFNSSEGADTRIQFCLVSTAPDGGATSGVNHIPSVYKNTDKDLDHPDLIDHSIKWDLSRYLNVWLVDEISGEALAYYEGKEWWTRLGVGGYSTGDGVVVESLNIGTLAHEIGHYFGLLHTWEGRDCKNDDCLVDGDMVCDTPPDKSAAAPCGDNSCDTDVLSNFSNMNFFTDVADMSTNFMDYSTCKIDFTWGQAERMRFTLETKLTTLFARGLSHPLCEVPCPDDVAVQVYLDNEFPLPGENVFFSSQLSGSFTNPTYSWFVTPFSNEWTGTEKASSQVSSSSDLNYAFASDGLYRVTLQVQDGSNPDCMVSFSLNVNVSCGVDSRFFPDKRLIASKQPHPLFTDSVTFTNRSYGANAYEWGITHSNFNPDYQSLPVFHSEDQNLSYYFKEPGEYQISLVAKNGNCEDLSNTFYLNVDDPTMDGRPEISQITCINEDFFQVAFTLYNDGYDTVNVNTPVAFYDADPVSSSGAQLLGVWGLPIEVYGFDQEDFTAMVEGDIRDVSEVFMVFNDTGTTDLPIRFPPGDLNQLSEFTVFPASGYSELSYDNNISSISLTIADHNPMVLTSELVNPSCSGYADGSFAIMVEGGSGNFNYSWAHDSTLTENMALELAAGNYSVEISDLSTCAYELVEFELLDPELLEILGEPLLMPTSCPNGNDGEVSLRLKGGSGEFKVEGYFTAWDGEMLLVSGISEGSFSLVIQDEKGCEVVYEGEMSSPDPLQVNFLSTSPSCPDDSDGLLTAEVSGGTPPYMYLWKDGSTGSLISELPAGDYELMVTDSNGCTLASTGAVEPATPQVRMPTGFNPQDGPLFPVFTCSISYKLMVWNRWGQLVYSGSEGWDGDFDGEKSLLGTYSYLLYFSYLEKGILKTGELRGGFILLR</sequence>
<dbReference type="Gene3D" id="3.40.390.10">
    <property type="entry name" value="Collagenase (Catalytic Domain)"/>
    <property type="match status" value="1"/>
</dbReference>
<dbReference type="PANTHER" id="PTHR47466">
    <property type="match status" value="1"/>
</dbReference>
<evidence type="ECO:0000259" key="10">
    <source>
        <dbReference type="SMART" id="SM00089"/>
    </source>
</evidence>